<dbReference type="EMBL" id="QEAO01000001">
    <property type="protein sequence ID" value="TPX38304.1"/>
    <property type="molecule type" value="Genomic_DNA"/>
</dbReference>
<dbReference type="AlphaFoldDB" id="A0A507CJC6"/>
<dbReference type="GeneID" id="42001364"/>
<name>A0A507CJC6_9FUNG</name>
<feature type="region of interest" description="Disordered" evidence="1">
    <location>
        <begin position="194"/>
        <end position="299"/>
    </location>
</feature>
<gene>
    <name evidence="2" type="ORF">SmJEL517_g00137</name>
</gene>
<evidence type="ECO:0000313" key="2">
    <source>
        <dbReference type="EMBL" id="TPX38304.1"/>
    </source>
</evidence>
<dbReference type="RefSeq" id="XP_031028018.1">
    <property type="nucleotide sequence ID" value="XM_031166067.1"/>
</dbReference>
<accession>A0A507CJC6</accession>
<dbReference type="Proteomes" id="UP000319731">
    <property type="component" value="Unassembled WGS sequence"/>
</dbReference>
<feature type="region of interest" description="Disordered" evidence="1">
    <location>
        <begin position="87"/>
        <end position="124"/>
    </location>
</feature>
<feature type="compositionally biased region" description="Low complexity" evidence="1">
    <location>
        <begin position="212"/>
        <end position="226"/>
    </location>
</feature>
<dbReference type="OrthoDB" id="5279943at2759"/>
<feature type="region of interest" description="Disordered" evidence="1">
    <location>
        <begin position="147"/>
        <end position="176"/>
    </location>
</feature>
<reference evidence="2 3" key="1">
    <citation type="journal article" date="2019" name="Sci. Rep.">
        <title>Comparative genomics of chytrid fungi reveal insights into the obligate biotrophic and pathogenic lifestyle of Synchytrium endobioticum.</title>
        <authorList>
            <person name="van de Vossenberg B.T.L.H."/>
            <person name="Warris S."/>
            <person name="Nguyen H.D.T."/>
            <person name="van Gent-Pelzer M.P.E."/>
            <person name="Joly D.L."/>
            <person name="van de Geest H.C."/>
            <person name="Bonants P.J.M."/>
            <person name="Smith D.S."/>
            <person name="Levesque C.A."/>
            <person name="van der Lee T.A.J."/>
        </authorList>
    </citation>
    <scope>NUCLEOTIDE SEQUENCE [LARGE SCALE GENOMIC DNA]</scope>
    <source>
        <strain evidence="2 3">JEL517</strain>
    </source>
</reference>
<feature type="compositionally biased region" description="Polar residues" evidence="1">
    <location>
        <begin position="228"/>
        <end position="256"/>
    </location>
</feature>
<keyword evidence="3" id="KW-1185">Reference proteome</keyword>
<proteinExistence type="predicted"/>
<evidence type="ECO:0000313" key="3">
    <source>
        <dbReference type="Proteomes" id="UP000319731"/>
    </source>
</evidence>
<comment type="caution">
    <text evidence="2">The sequence shown here is derived from an EMBL/GenBank/DDBJ whole genome shotgun (WGS) entry which is preliminary data.</text>
</comment>
<evidence type="ECO:0000256" key="1">
    <source>
        <dbReference type="SAM" id="MobiDB-lite"/>
    </source>
</evidence>
<sequence length="805" mass="89114">MMNYHHWQIQREVSALSKQTSFLQHVDDFLGAETSNDILSLILEPVDQQDDSAWLSTIKEALGSTELFEEFKYAFDIRDDDRQITEPMSEVDTDSSDNQPRHSIRRKGHDDSSDAGSLSRPIRRRRVTFNQGVVETINLNNTGDAAAAVPTLDDDDMSPLDIKKERSWSPVRPPTPVGIHFSVMPLMAFKPLSPTTTAGSNNNKKGLDKSYRSNSDTTTTTPSATSDRIVTTATRATDNRVATSATTTTDKLSQVSPYHDQPYNYKPEIAPSPSPRLDARQSPMQSPTPSKPPTSVGLVDRPSEMQNLMATQRDLFAQIDMVLGTDGGDSVKAENWKSLLLASRERLDDDSWMRAIQHVLEDEPSLFAAFKDMVGYLGEAHSQSDDDDEYEFSTRRQFYNTKSAPGGSGLGVASEDFGLGLTQLAFEQPGGSFTLDDPAVAQSTHGRLERLTLSTDTALIVGARRDIQSLMALETNTPFFFNLMRSHLSSLAVYNDFMRLFRAPSDALTDAEWYHLIASKYANTPTLRRMFRDVLQVVQQGSHDLYLDKQFSPPSSSVESLLPLASRSTAHFVVERRGPQDLLCLEEQYPSQFHLLKDSLSISQYESMTLALQQPRGELPDDEWVDNILRLLSDTQQVDGMSCIGAIFSIAGVRVVMVSDLAEDDNIVSSPTATDITNTMVTSSVADATDTTPDTSTIVTSSTCQSVREELPMLVPTIKFLYDVKHALSDEKVFGKLLGRYIVEKHSRRGSLSGVSLSESPESPSKLVTQLLDEIVGPNSPVFKRFTSFVSYGGMQDYEALAPQA</sequence>
<organism evidence="2 3">
    <name type="scientific">Synchytrium microbalum</name>
    <dbReference type="NCBI Taxonomy" id="1806994"/>
    <lineage>
        <taxon>Eukaryota</taxon>
        <taxon>Fungi</taxon>
        <taxon>Fungi incertae sedis</taxon>
        <taxon>Chytridiomycota</taxon>
        <taxon>Chytridiomycota incertae sedis</taxon>
        <taxon>Chytridiomycetes</taxon>
        <taxon>Synchytriales</taxon>
        <taxon>Synchytriaceae</taxon>
        <taxon>Synchytrium</taxon>
    </lineage>
</organism>
<protein>
    <submittedName>
        <fullName evidence="2">Uncharacterized protein</fullName>
    </submittedName>
</protein>
<feature type="compositionally biased region" description="Polar residues" evidence="1">
    <location>
        <begin position="194"/>
        <end position="204"/>
    </location>
</feature>